<dbReference type="PANTHER" id="PTHR43193">
    <property type="match status" value="1"/>
</dbReference>
<dbReference type="Gene3D" id="3.30.70.3270">
    <property type="match status" value="1"/>
</dbReference>
<protein>
    <submittedName>
        <fullName evidence="2">Ferredoxin</fullName>
    </submittedName>
</protein>
<sequence>MNNLNSENMCNCCNSANSCDGTNGISWDREKCEYCGPCAIKCPNDAIMVVNPKGLELPSRAKTERANEFKMCDLCGTCVSACPTEALQMGKIVHNEKEYDRIEFTPSLCDSCGACVEICPQNVLKLNEEYKLKGFCVMCLKCIDACDKTKKNALSLK</sequence>
<feature type="domain" description="4Fe-4S ferredoxin-type" evidence="1">
    <location>
        <begin position="100"/>
        <end position="129"/>
    </location>
</feature>
<dbReference type="InterPro" id="IPR052977">
    <property type="entry name" value="Polyferredoxin-like_ET"/>
</dbReference>
<gene>
    <name evidence="2" type="ORF">J3E07_001468</name>
</gene>
<name>A0A8J7RHM6_METVO</name>
<dbReference type="Pfam" id="PF12838">
    <property type="entry name" value="Fer4_7"/>
    <property type="match status" value="1"/>
</dbReference>
<dbReference type="Proteomes" id="UP000740329">
    <property type="component" value="Unassembled WGS sequence"/>
</dbReference>
<evidence type="ECO:0000259" key="1">
    <source>
        <dbReference type="PROSITE" id="PS51379"/>
    </source>
</evidence>
<dbReference type="PROSITE" id="PS51379">
    <property type="entry name" value="4FE4S_FER_2"/>
    <property type="match status" value="3"/>
</dbReference>
<evidence type="ECO:0000313" key="2">
    <source>
        <dbReference type="EMBL" id="MBP2202027.1"/>
    </source>
</evidence>
<accession>A0A8J7RHM6</accession>
<dbReference type="GO" id="GO:0016491">
    <property type="term" value="F:oxidoreductase activity"/>
    <property type="evidence" value="ECO:0007669"/>
    <property type="project" value="UniProtKB-ARBA"/>
</dbReference>
<dbReference type="InterPro" id="IPR017896">
    <property type="entry name" value="4Fe4S_Fe-S-bd"/>
</dbReference>
<dbReference type="Pfam" id="PF00037">
    <property type="entry name" value="Fer4"/>
    <property type="match status" value="1"/>
</dbReference>
<organism evidence="2 3">
    <name type="scientific">Methanococcus voltae</name>
    <dbReference type="NCBI Taxonomy" id="2188"/>
    <lineage>
        <taxon>Archaea</taxon>
        <taxon>Methanobacteriati</taxon>
        <taxon>Methanobacteriota</taxon>
        <taxon>Methanomada group</taxon>
        <taxon>Methanococci</taxon>
        <taxon>Methanococcales</taxon>
        <taxon>Methanococcaceae</taxon>
        <taxon>Methanococcus</taxon>
    </lineage>
</organism>
<reference evidence="2" key="1">
    <citation type="submission" date="2021-03" db="EMBL/GenBank/DDBJ databases">
        <title>Genomic Encyclopedia of Type Strains, Phase IV (KMG-V): Genome sequencing to study the core and pangenomes of soil and plant-associated prokaryotes.</title>
        <authorList>
            <person name="Whitman W."/>
        </authorList>
    </citation>
    <scope>NUCLEOTIDE SEQUENCE</scope>
    <source>
        <strain evidence="2">C4</strain>
    </source>
</reference>
<feature type="domain" description="4Fe-4S ferredoxin-type" evidence="1">
    <location>
        <begin position="23"/>
        <end position="52"/>
    </location>
</feature>
<evidence type="ECO:0000313" key="3">
    <source>
        <dbReference type="Proteomes" id="UP000740329"/>
    </source>
</evidence>
<dbReference type="AlphaFoldDB" id="A0A8J7RHM6"/>
<feature type="domain" description="4Fe-4S ferredoxin-type" evidence="1">
    <location>
        <begin position="62"/>
        <end position="92"/>
    </location>
</feature>
<comment type="caution">
    <text evidence="2">The sequence shown here is derived from an EMBL/GenBank/DDBJ whole genome shotgun (WGS) entry which is preliminary data.</text>
</comment>
<dbReference type="Gene3D" id="3.30.70.20">
    <property type="match status" value="1"/>
</dbReference>
<dbReference type="SUPFAM" id="SSF54862">
    <property type="entry name" value="4Fe-4S ferredoxins"/>
    <property type="match status" value="1"/>
</dbReference>
<dbReference type="PROSITE" id="PS00198">
    <property type="entry name" value="4FE4S_FER_1"/>
    <property type="match status" value="2"/>
</dbReference>
<dbReference type="PANTHER" id="PTHR43193:SF2">
    <property type="entry name" value="POLYFERREDOXIN PROTEIN FWDF"/>
    <property type="match status" value="1"/>
</dbReference>
<proteinExistence type="predicted"/>
<dbReference type="InterPro" id="IPR017900">
    <property type="entry name" value="4Fe4S_Fe_S_CS"/>
</dbReference>
<dbReference type="EMBL" id="JAGGMV010000005">
    <property type="protein sequence ID" value="MBP2202027.1"/>
    <property type="molecule type" value="Genomic_DNA"/>
</dbReference>